<reference evidence="1 2" key="1">
    <citation type="submission" date="2017-05" db="EMBL/GenBank/DDBJ databases">
        <authorList>
            <person name="Varghese N."/>
            <person name="Submissions S."/>
        </authorList>
    </citation>
    <scope>NUCLEOTIDE SEQUENCE [LARGE SCALE GENOMIC DNA]</scope>
    <source>
        <strain evidence="1 2">CGMCC 1.7287</strain>
    </source>
</reference>
<evidence type="ECO:0008006" key="3">
    <source>
        <dbReference type="Google" id="ProtNLM"/>
    </source>
</evidence>
<dbReference type="RefSeq" id="WP_239042306.1">
    <property type="nucleotide sequence ID" value="NZ_BAAAEY010000021.1"/>
</dbReference>
<name>A0ABY1S4Y7_9GAMM</name>
<gene>
    <name evidence="1" type="ORF">SAMN04487964_1281</name>
</gene>
<dbReference type="EMBL" id="FXWV01000028">
    <property type="protein sequence ID" value="SMR78675.1"/>
    <property type="molecule type" value="Genomic_DNA"/>
</dbReference>
<organism evidence="1 2">
    <name type="scientific">Marinobacterium sediminicola</name>
    <dbReference type="NCBI Taxonomy" id="518898"/>
    <lineage>
        <taxon>Bacteria</taxon>
        <taxon>Pseudomonadati</taxon>
        <taxon>Pseudomonadota</taxon>
        <taxon>Gammaproteobacteria</taxon>
        <taxon>Oceanospirillales</taxon>
        <taxon>Oceanospirillaceae</taxon>
        <taxon>Marinobacterium</taxon>
    </lineage>
</organism>
<accession>A0ABY1S4Y7</accession>
<evidence type="ECO:0000313" key="1">
    <source>
        <dbReference type="EMBL" id="SMR78675.1"/>
    </source>
</evidence>
<proteinExistence type="predicted"/>
<dbReference type="Proteomes" id="UP001159257">
    <property type="component" value="Unassembled WGS sequence"/>
</dbReference>
<comment type="caution">
    <text evidence="1">The sequence shown here is derived from an EMBL/GenBank/DDBJ whole genome shotgun (WGS) entry which is preliminary data.</text>
</comment>
<protein>
    <recommendedName>
        <fullName evidence="3">Apea-like HEPN domain-containing protein</fullName>
    </recommendedName>
</protein>
<sequence>MDYSTLKAKHRSLRDSFPSDLSLRIHRSLSWLQKAELSNDDPDAHFIFLWIAFNAAYAADVDELYRTTERGMFESFFDLLVAQDHTNQLYDLVWSQFSSTIRSLLNNQFIFQPFWDYQNGRIDEAHWESMFRQSKARATQGLTRQDTGQVISIVFRRIYTLRNQIVHGGATWQSSVNRQQVRDCKALLSKTVPIILDLMMDNPHEAWGEPFYPVITDI</sequence>
<keyword evidence="2" id="KW-1185">Reference proteome</keyword>
<evidence type="ECO:0000313" key="2">
    <source>
        <dbReference type="Proteomes" id="UP001159257"/>
    </source>
</evidence>